<protein>
    <submittedName>
        <fullName evidence="1">Uncharacterized protein</fullName>
    </submittedName>
</protein>
<reference evidence="1" key="1">
    <citation type="submission" date="2021-12" db="EMBL/GenBank/DDBJ databases">
        <authorList>
            <person name="King R."/>
        </authorList>
    </citation>
    <scope>NUCLEOTIDE SEQUENCE</scope>
</reference>
<dbReference type="Gene3D" id="1.10.10.1450">
    <property type="match status" value="1"/>
</dbReference>
<organism evidence="1 2">
    <name type="scientific">Bemisia tabaci</name>
    <name type="common">Sweetpotato whitefly</name>
    <name type="synonym">Aleurodes tabaci</name>
    <dbReference type="NCBI Taxonomy" id="7038"/>
    <lineage>
        <taxon>Eukaryota</taxon>
        <taxon>Metazoa</taxon>
        <taxon>Ecdysozoa</taxon>
        <taxon>Arthropoda</taxon>
        <taxon>Hexapoda</taxon>
        <taxon>Insecta</taxon>
        <taxon>Pterygota</taxon>
        <taxon>Neoptera</taxon>
        <taxon>Paraneoptera</taxon>
        <taxon>Hemiptera</taxon>
        <taxon>Sternorrhyncha</taxon>
        <taxon>Aleyrodoidea</taxon>
        <taxon>Aleyrodidae</taxon>
        <taxon>Aleyrodinae</taxon>
        <taxon>Bemisia</taxon>
    </lineage>
</organism>
<accession>A0A9P0ANL3</accession>
<dbReference type="AlphaFoldDB" id="A0A9P0ANL3"/>
<keyword evidence="2" id="KW-1185">Reference proteome</keyword>
<evidence type="ECO:0000313" key="1">
    <source>
        <dbReference type="EMBL" id="CAH0395700.1"/>
    </source>
</evidence>
<dbReference type="EMBL" id="OU963870">
    <property type="protein sequence ID" value="CAH0395700.1"/>
    <property type="molecule type" value="Genomic_DNA"/>
</dbReference>
<evidence type="ECO:0000313" key="2">
    <source>
        <dbReference type="Proteomes" id="UP001152759"/>
    </source>
</evidence>
<sequence>MSAIKHKHLTRAASPSVFICKLFEMDAQISTTTKTQPLIKNFSNCEVKSVVQFLCRKGESMSEIHRQIVHVYGAAAICERDIVRWCAELKSESKLRSQSAKLENVGIEKTIPSKNSRFLPDYEEKMLSWVVTLLLVAMVQGGPLGSIHMESQVKIEKPQIGRQPLKMIDVQRVDRTDDVDLLIKCHKEYIQTCCEGDHYKVPMYIHTEKGVEKCSAYASCCKLYVK</sequence>
<name>A0A9P0ANL3_BEMTA</name>
<gene>
    <name evidence="1" type="ORF">BEMITA_LOCUS13853</name>
</gene>
<proteinExistence type="predicted"/>
<dbReference type="Proteomes" id="UP001152759">
    <property type="component" value="Chromosome 9"/>
</dbReference>